<evidence type="ECO:0000256" key="1">
    <source>
        <dbReference type="PIRSR" id="PIRSR011396-1"/>
    </source>
</evidence>
<dbReference type="OrthoDB" id="462203at2"/>
<keyword evidence="2" id="KW-0547">Nucleotide-binding</keyword>
<feature type="binding site" evidence="2">
    <location>
        <position position="345"/>
    </location>
    <ligand>
        <name>FAD</name>
        <dbReference type="ChEBI" id="CHEBI:57692"/>
    </ligand>
</feature>
<dbReference type="InterPro" id="IPR006905">
    <property type="entry name" value="Flavin_halogenase"/>
</dbReference>
<dbReference type="PANTHER" id="PTHR43747">
    <property type="entry name" value="FAD-BINDING PROTEIN"/>
    <property type="match status" value="1"/>
</dbReference>
<dbReference type="RefSeq" id="WP_133494153.1">
    <property type="nucleotide sequence ID" value="NZ_BMLU01000001.1"/>
</dbReference>
<dbReference type="Proteomes" id="UP000295493">
    <property type="component" value="Unassembled WGS sequence"/>
</dbReference>
<dbReference type="PIRSF" id="PIRSF011396">
    <property type="entry name" value="Trp_halogenase"/>
    <property type="match status" value="1"/>
</dbReference>
<dbReference type="AlphaFoldDB" id="A0A4R6G0M7"/>
<evidence type="ECO:0000256" key="2">
    <source>
        <dbReference type="PIRSR" id="PIRSR011396-2"/>
    </source>
</evidence>
<dbReference type="GO" id="GO:0004497">
    <property type="term" value="F:monooxygenase activity"/>
    <property type="evidence" value="ECO:0007669"/>
    <property type="project" value="InterPro"/>
</dbReference>
<dbReference type="Pfam" id="PF04820">
    <property type="entry name" value="Trp_halogenase"/>
    <property type="match status" value="1"/>
</dbReference>
<dbReference type="Gene3D" id="3.50.50.60">
    <property type="entry name" value="FAD/NAD(P)-binding domain"/>
    <property type="match status" value="1"/>
</dbReference>
<evidence type="ECO:0000313" key="4">
    <source>
        <dbReference type="Proteomes" id="UP000295493"/>
    </source>
</evidence>
<feature type="binding site" evidence="2">
    <location>
        <begin position="14"/>
        <end position="17"/>
    </location>
    <ligand>
        <name>FAD</name>
        <dbReference type="ChEBI" id="CHEBI:57692"/>
    </ligand>
</feature>
<evidence type="ECO:0000313" key="3">
    <source>
        <dbReference type="EMBL" id="TDN87024.1"/>
    </source>
</evidence>
<organism evidence="3 4">
    <name type="scientific">Stakelama pacifica</name>
    <dbReference type="NCBI Taxonomy" id="517720"/>
    <lineage>
        <taxon>Bacteria</taxon>
        <taxon>Pseudomonadati</taxon>
        <taxon>Pseudomonadota</taxon>
        <taxon>Alphaproteobacteria</taxon>
        <taxon>Sphingomonadales</taxon>
        <taxon>Sphingomonadaceae</taxon>
        <taxon>Stakelama</taxon>
    </lineage>
</organism>
<dbReference type="InterPro" id="IPR033856">
    <property type="entry name" value="Trp_halogen"/>
</dbReference>
<feature type="binding site" evidence="2">
    <location>
        <position position="79"/>
    </location>
    <ligand>
        <name>7-chloro-L-tryptophan</name>
        <dbReference type="ChEBI" id="CHEBI:58713"/>
    </ligand>
</feature>
<sequence>MGSPMNRHMVIAGGGTAGWMAAAALARFLPNTVRITLVESEAIGTVGVGEATIPQIRLFNQRLGIAEDQLLAATHGTIKLGIEFDGWNGPESRYIHAFGTIGRPLGNVPFHQHWLRHCCTGRAGALHEYSVAACAAHQNRFAPDLGRPELPTGLAWAYQFDAARYAALLRAHAEQAGVTRLEGRINHVAVDDRGHIASLHLDDGRAVSGGFFIDCTGFSARLIGDALGVGHEDWSRWLPCDRALAVQSAATAPLDPYTRATARTAGWQWRIPLRHRTGNGMVWCSAYQEEQDAADLLLANLDGAPLTDPRPLQFATGRRKAAWQANCVALGLASGFLEPLESTSIHLIQSGIDRLLQLFPAGDPIPAEVAEYNRQTAREWECVRDFLILHYHAANRPEPFWAAYRNQPAPDRLAHRIELFRATGRLFRDSDDLFTDVGWLQVLMGQGIMPERHDPLADTVPERDLDEFLTLARRHVANVVSRMPDHQAYLMREAAPGKNGEPN</sequence>
<comment type="caution">
    <text evidence="3">The sequence shown here is derived from an EMBL/GenBank/DDBJ whole genome shotgun (WGS) entry which is preliminary data.</text>
</comment>
<keyword evidence="4" id="KW-1185">Reference proteome</keyword>
<accession>A0A4R6G0M7</accession>
<gene>
    <name evidence="3" type="ORF">EV664_101603</name>
</gene>
<name>A0A4R6G0M7_9SPHN</name>
<keyword evidence="2" id="KW-0285">Flavoprotein</keyword>
<dbReference type="SUPFAM" id="SSF51905">
    <property type="entry name" value="FAD/NAD(P)-binding domain"/>
    <property type="match status" value="1"/>
</dbReference>
<proteinExistence type="predicted"/>
<keyword evidence="2" id="KW-0274">FAD</keyword>
<dbReference type="InterPro" id="IPR036188">
    <property type="entry name" value="FAD/NAD-bd_sf"/>
</dbReference>
<reference evidence="3 4" key="1">
    <citation type="submission" date="2019-03" db="EMBL/GenBank/DDBJ databases">
        <title>Genomic Encyclopedia of Type Strains, Phase IV (KMG-IV): sequencing the most valuable type-strain genomes for metagenomic binning, comparative biology and taxonomic classification.</title>
        <authorList>
            <person name="Goeker M."/>
        </authorList>
    </citation>
    <scope>NUCLEOTIDE SEQUENCE [LARGE SCALE GENOMIC DNA]</scope>
    <source>
        <strain evidence="3 4">DSM 25059</strain>
    </source>
</reference>
<dbReference type="PANTHER" id="PTHR43747:SF4">
    <property type="entry name" value="FLAVIN-DEPENDENT TRYPTOPHAN HALOGENASE"/>
    <property type="match status" value="1"/>
</dbReference>
<dbReference type="InterPro" id="IPR050816">
    <property type="entry name" value="Flavin-dep_Halogenase_NPB"/>
</dbReference>
<protein>
    <submittedName>
        <fullName evidence="3">Tryptophan halogenase</fullName>
    </submittedName>
</protein>
<feature type="active site" evidence="1">
    <location>
        <position position="79"/>
    </location>
</feature>
<dbReference type="GO" id="GO:0000166">
    <property type="term" value="F:nucleotide binding"/>
    <property type="evidence" value="ECO:0007669"/>
    <property type="project" value="UniProtKB-KW"/>
</dbReference>
<feature type="binding site" evidence="2">
    <location>
        <position position="332"/>
    </location>
    <ligand>
        <name>FAD</name>
        <dbReference type="ChEBI" id="CHEBI:57692"/>
    </ligand>
</feature>
<dbReference type="EMBL" id="SNWD01000001">
    <property type="protein sequence ID" value="TDN87024.1"/>
    <property type="molecule type" value="Genomic_DNA"/>
</dbReference>
<feature type="binding site" evidence="2">
    <location>
        <position position="341"/>
    </location>
    <ligand>
        <name>L-tryptophan</name>
        <dbReference type="ChEBI" id="CHEBI:57912"/>
    </ligand>
</feature>